<comment type="caution">
    <text evidence="1">The sequence shown here is derived from an EMBL/GenBank/DDBJ whole genome shotgun (WGS) entry which is preliminary data.</text>
</comment>
<reference evidence="1 2" key="1">
    <citation type="submission" date="2015-04" db="EMBL/GenBank/DDBJ databases">
        <title>Draft genome of the roundworm Trichinella nativa.</title>
        <authorList>
            <person name="Mitreva M."/>
        </authorList>
    </citation>
    <scope>NUCLEOTIDE SEQUENCE [LARGE SCALE GENOMIC DNA]</scope>
    <source>
        <strain evidence="1 2">ISS45</strain>
    </source>
</reference>
<organism evidence="1 2">
    <name type="scientific">Trichinella nativa</name>
    <dbReference type="NCBI Taxonomy" id="6335"/>
    <lineage>
        <taxon>Eukaryota</taxon>
        <taxon>Metazoa</taxon>
        <taxon>Ecdysozoa</taxon>
        <taxon>Nematoda</taxon>
        <taxon>Enoplea</taxon>
        <taxon>Dorylaimia</taxon>
        <taxon>Trichinellida</taxon>
        <taxon>Trichinellidae</taxon>
        <taxon>Trichinella</taxon>
    </lineage>
</organism>
<name>A0A1Y3EJ03_9BILA</name>
<dbReference type="Proteomes" id="UP000243006">
    <property type="component" value="Unassembled WGS sequence"/>
</dbReference>
<evidence type="ECO:0000313" key="2">
    <source>
        <dbReference type="Proteomes" id="UP000243006"/>
    </source>
</evidence>
<gene>
    <name evidence="1" type="ORF">D917_10002</name>
</gene>
<dbReference type="EMBL" id="LVZM01015941">
    <property type="protein sequence ID" value="OUC43108.1"/>
    <property type="molecule type" value="Genomic_DNA"/>
</dbReference>
<proteinExistence type="predicted"/>
<evidence type="ECO:0000313" key="1">
    <source>
        <dbReference type="EMBL" id="OUC43108.1"/>
    </source>
</evidence>
<protein>
    <submittedName>
        <fullName evidence="1">Uncharacterized protein</fullName>
    </submittedName>
</protein>
<sequence length="126" mass="14818">MNGKRDCGSFPIGLNLTRFNKPTDHCPRNWSVCTNTFGQKSFSHFTFHCIANWITTRCNIFCFSFFTISFMKYKANLRHDEQQWQILPSLFREKIHPPMYSVLNNLSKLDRTLVTCLIACRETTKL</sequence>
<dbReference type="AlphaFoldDB" id="A0A1Y3EJ03"/>
<accession>A0A1Y3EJ03</accession>